<dbReference type="EMBL" id="CAJVPU010023815">
    <property type="protein sequence ID" value="CAG8689949.1"/>
    <property type="molecule type" value="Genomic_DNA"/>
</dbReference>
<keyword evidence="2" id="KW-1185">Reference proteome</keyword>
<gene>
    <name evidence="1" type="ORF">DHETER_LOCUS11199</name>
</gene>
<comment type="caution">
    <text evidence="1">The sequence shown here is derived from an EMBL/GenBank/DDBJ whole genome shotgun (WGS) entry which is preliminary data.</text>
</comment>
<evidence type="ECO:0000313" key="2">
    <source>
        <dbReference type="Proteomes" id="UP000789702"/>
    </source>
</evidence>
<name>A0ACA9P504_9GLOM</name>
<accession>A0ACA9P504</accession>
<reference evidence="1" key="1">
    <citation type="submission" date="2021-06" db="EMBL/GenBank/DDBJ databases">
        <authorList>
            <person name="Kallberg Y."/>
            <person name="Tangrot J."/>
            <person name="Rosling A."/>
        </authorList>
    </citation>
    <scope>NUCLEOTIDE SEQUENCE</scope>
    <source>
        <strain evidence="1">IL203A</strain>
    </source>
</reference>
<sequence length="139" mass="15713">MQSSFPSSNSQNLVEASSINMDILTQLQDSIDSISRMFFVVVHHLNTQDPSKSKDAQQEHVQDICKKAKQIELLIDALPGINHSEAEQIEILKSLDQELKAANEEYIKAVQDAGMIQKSLIKTFYNNNLNNQSISFKNY</sequence>
<dbReference type="Proteomes" id="UP000789702">
    <property type="component" value="Unassembled WGS sequence"/>
</dbReference>
<protein>
    <submittedName>
        <fullName evidence="1">4871_t:CDS:1</fullName>
    </submittedName>
</protein>
<organism evidence="1 2">
    <name type="scientific">Dentiscutata heterogama</name>
    <dbReference type="NCBI Taxonomy" id="1316150"/>
    <lineage>
        <taxon>Eukaryota</taxon>
        <taxon>Fungi</taxon>
        <taxon>Fungi incertae sedis</taxon>
        <taxon>Mucoromycota</taxon>
        <taxon>Glomeromycotina</taxon>
        <taxon>Glomeromycetes</taxon>
        <taxon>Diversisporales</taxon>
        <taxon>Gigasporaceae</taxon>
        <taxon>Dentiscutata</taxon>
    </lineage>
</organism>
<proteinExistence type="predicted"/>
<evidence type="ECO:0000313" key="1">
    <source>
        <dbReference type="EMBL" id="CAG8689949.1"/>
    </source>
</evidence>